<protein>
    <recommendedName>
        <fullName evidence="4">Lipoprotein</fullName>
    </recommendedName>
</protein>
<evidence type="ECO:0008006" key="4">
    <source>
        <dbReference type="Google" id="ProtNLM"/>
    </source>
</evidence>
<evidence type="ECO:0000313" key="3">
    <source>
        <dbReference type="Proteomes" id="UP000236752"/>
    </source>
</evidence>
<reference evidence="2 3" key="1">
    <citation type="submission" date="2016-10" db="EMBL/GenBank/DDBJ databases">
        <authorList>
            <person name="de Groot N.N."/>
        </authorList>
    </citation>
    <scope>NUCLEOTIDE SEQUENCE [LARGE SCALE GENOMIC DNA]</scope>
    <source>
        <strain evidence="2 3">DSM 26915</strain>
    </source>
</reference>
<sequence length="228" mass="24540">MRLSTFVFVPILALLAACADGARELKEPFVPLGDFKLGHAVVTSPNITKGPASRQADADEWNKAMDAALEERFRRYEGDSFYHIGVSVEGFVLAQPGIPLVFSPKSVVIVRATVFEDATGKKLNEVPEQITALEAASAETIVGSGVTQSAEEQMENLTKNAALQIENWMRRMQQEAGWFGGPEANLTATGEPVEYDVVIGGPALDYSDESAASEVMAPVIEPELDAPN</sequence>
<organism evidence="2 3">
    <name type="scientific">Thalassococcus halodurans</name>
    <dbReference type="NCBI Taxonomy" id="373675"/>
    <lineage>
        <taxon>Bacteria</taxon>
        <taxon>Pseudomonadati</taxon>
        <taxon>Pseudomonadota</taxon>
        <taxon>Alphaproteobacteria</taxon>
        <taxon>Rhodobacterales</taxon>
        <taxon>Roseobacteraceae</taxon>
        <taxon>Thalassococcus</taxon>
    </lineage>
</organism>
<dbReference type="AlphaFoldDB" id="A0A1H5YCN4"/>
<dbReference type="EMBL" id="FNUZ01000003">
    <property type="protein sequence ID" value="SEG21387.1"/>
    <property type="molecule type" value="Genomic_DNA"/>
</dbReference>
<proteinExistence type="predicted"/>
<keyword evidence="1" id="KW-0732">Signal</keyword>
<feature type="chain" id="PRO_5009290392" description="Lipoprotein" evidence="1">
    <location>
        <begin position="20"/>
        <end position="228"/>
    </location>
</feature>
<gene>
    <name evidence="2" type="ORF">SAMN04488045_2009</name>
</gene>
<keyword evidence="3" id="KW-1185">Reference proteome</keyword>
<evidence type="ECO:0000256" key="1">
    <source>
        <dbReference type="SAM" id="SignalP"/>
    </source>
</evidence>
<dbReference type="RefSeq" id="WP_200813207.1">
    <property type="nucleotide sequence ID" value="NZ_FNUZ01000003.1"/>
</dbReference>
<accession>A0A1H5YCN4</accession>
<dbReference type="Proteomes" id="UP000236752">
    <property type="component" value="Unassembled WGS sequence"/>
</dbReference>
<feature type="signal peptide" evidence="1">
    <location>
        <begin position="1"/>
        <end position="19"/>
    </location>
</feature>
<evidence type="ECO:0000313" key="2">
    <source>
        <dbReference type="EMBL" id="SEG21387.1"/>
    </source>
</evidence>
<dbReference type="PROSITE" id="PS51257">
    <property type="entry name" value="PROKAR_LIPOPROTEIN"/>
    <property type="match status" value="1"/>
</dbReference>
<name>A0A1H5YCN4_9RHOB</name>